<gene>
    <name evidence="1" type="ORF">SFLOR_v1c02030</name>
</gene>
<reference evidence="1 2" key="1">
    <citation type="submission" date="2017-12" db="EMBL/GenBank/DDBJ databases">
        <title>Complete genome sequence of Spiroplasma floricola 23-6 (ATCC 29989).</title>
        <authorList>
            <person name="Tsai Y.-M."/>
            <person name="Wu P.-S."/>
            <person name="Lo W.-S."/>
            <person name="Kuo C.-H."/>
        </authorList>
    </citation>
    <scope>NUCLEOTIDE SEQUENCE [LARGE SCALE GENOMIC DNA]</scope>
    <source>
        <strain evidence="1 2">23-6</strain>
    </source>
</reference>
<protein>
    <submittedName>
        <fullName evidence="1">Uncharacterized protein</fullName>
    </submittedName>
</protein>
<name>A0A2K8SCT0_9MOLU</name>
<dbReference type="AlphaFoldDB" id="A0A2K8SCT0"/>
<sequence>MPKKETLKEMYEQLEYWKAGKEAIKLQNSHAIWMWEFPNLSVIEYDTLIKIQKEKIKKRKALNKKLKIAKLNKERERRNIYETKLRNFN</sequence>
<dbReference type="Proteomes" id="UP000231823">
    <property type="component" value="Chromosome"/>
</dbReference>
<evidence type="ECO:0000313" key="2">
    <source>
        <dbReference type="Proteomes" id="UP000231823"/>
    </source>
</evidence>
<evidence type="ECO:0000313" key="1">
    <source>
        <dbReference type="EMBL" id="AUB31264.1"/>
    </source>
</evidence>
<dbReference type="KEGG" id="sfz:SFLOR_v1c02030"/>
<organism evidence="1 2">
    <name type="scientific">Spiroplasma floricola 23-6</name>
    <dbReference type="NCBI Taxonomy" id="1336749"/>
    <lineage>
        <taxon>Bacteria</taxon>
        <taxon>Bacillati</taxon>
        <taxon>Mycoplasmatota</taxon>
        <taxon>Mollicutes</taxon>
        <taxon>Entomoplasmatales</taxon>
        <taxon>Spiroplasmataceae</taxon>
        <taxon>Spiroplasma</taxon>
    </lineage>
</organism>
<dbReference type="RefSeq" id="WP_100916255.1">
    <property type="nucleotide sequence ID" value="NZ_CP025057.1"/>
</dbReference>
<keyword evidence="2" id="KW-1185">Reference proteome</keyword>
<proteinExistence type="predicted"/>
<dbReference type="EMBL" id="CP025057">
    <property type="protein sequence ID" value="AUB31264.1"/>
    <property type="molecule type" value="Genomic_DNA"/>
</dbReference>
<accession>A0A2K8SCT0</accession>